<organism evidence="1 2">
    <name type="scientific">Trametes sanguinea</name>
    <dbReference type="NCBI Taxonomy" id="158606"/>
    <lineage>
        <taxon>Eukaryota</taxon>
        <taxon>Fungi</taxon>
        <taxon>Dikarya</taxon>
        <taxon>Basidiomycota</taxon>
        <taxon>Agaricomycotina</taxon>
        <taxon>Agaricomycetes</taxon>
        <taxon>Polyporales</taxon>
        <taxon>Polyporaceae</taxon>
        <taxon>Trametes</taxon>
    </lineage>
</organism>
<reference evidence="1" key="1">
    <citation type="submission" date="2022-08" db="EMBL/GenBank/DDBJ databases">
        <title>Genome Sequence of Pycnoporus sanguineus.</title>
        <authorList>
            <person name="Buettner E."/>
        </authorList>
    </citation>
    <scope>NUCLEOTIDE SEQUENCE</scope>
    <source>
        <strain evidence="1">CG-C14</strain>
    </source>
</reference>
<keyword evidence="2" id="KW-1185">Reference proteome</keyword>
<evidence type="ECO:0000313" key="2">
    <source>
        <dbReference type="Proteomes" id="UP001144978"/>
    </source>
</evidence>
<protein>
    <submittedName>
        <fullName evidence="1">Uncharacterized protein</fullName>
    </submittedName>
</protein>
<evidence type="ECO:0000313" key="1">
    <source>
        <dbReference type="EMBL" id="KAJ2999513.1"/>
    </source>
</evidence>
<proteinExistence type="predicted"/>
<dbReference type="EMBL" id="JANSHE010001916">
    <property type="protein sequence ID" value="KAJ2999513.1"/>
    <property type="molecule type" value="Genomic_DNA"/>
</dbReference>
<dbReference type="Proteomes" id="UP001144978">
    <property type="component" value="Unassembled WGS sequence"/>
</dbReference>
<gene>
    <name evidence="1" type="ORF">NUW54_g6923</name>
</gene>
<sequence>MASSSRAPEPHNLNVALERALRAEGPYGAGHRDRDTREKIHLQTADQALAFARSILSRQPSDPLRDLVPRLVLGFGITARQPPLTEHEAKTIWRMLRRMTHLEELTLEDPDGLLMLIPTPELTASPLLLPKLKHLKYCMSFSIDFGYAFFAGLQRSQLQSVVIRYPKDYDQESDSESSDPFALLAKPCCIATLETLEVENLRYEYFDFSARVQFPRLGTLLLEFALDNVSPRMAIVGYLLACIPNLSDLDIATFEPPVAWSPHQQPSIRDIRAANVHAQLNARNSWRLDRVSATLLDFWLLGLRFPVHTIDIRQVDLLTAERMANLMHDLFNETMPQTLYVGFRQTQLSPTQAIMLFLGHLRAYWIASPHGSVPKTFELSLCVAEVLNLGTLMASRLFTSSPSLT</sequence>
<accession>A0ACC1PS02</accession>
<comment type="caution">
    <text evidence="1">The sequence shown here is derived from an EMBL/GenBank/DDBJ whole genome shotgun (WGS) entry which is preliminary data.</text>
</comment>
<name>A0ACC1PS02_9APHY</name>